<dbReference type="Proteomes" id="UP000828390">
    <property type="component" value="Unassembled WGS sequence"/>
</dbReference>
<comment type="caution">
    <text evidence="1">The sequence shown here is derived from an EMBL/GenBank/DDBJ whole genome shotgun (WGS) entry which is preliminary data.</text>
</comment>
<organism evidence="1 2">
    <name type="scientific">Dreissena polymorpha</name>
    <name type="common">Zebra mussel</name>
    <name type="synonym">Mytilus polymorpha</name>
    <dbReference type="NCBI Taxonomy" id="45954"/>
    <lineage>
        <taxon>Eukaryota</taxon>
        <taxon>Metazoa</taxon>
        <taxon>Spiralia</taxon>
        <taxon>Lophotrochozoa</taxon>
        <taxon>Mollusca</taxon>
        <taxon>Bivalvia</taxon>
        <taxon>Autobranchia</taxon>
        <taxon>Heteroconchia</taxon>
        <taxon>Euheterodonta</taxon>
        <taxon>Imparidentia</taxon>
        <taxon>Neoheterodontei</taxon>
        <taxon>Myida</taxon>
        <taxon>Dreissenoidea</taxon>
        <taxon>Dreissenidae</taxon>
        <taxon>Dreissena</taxon>
    </lineage>
</organism>
<dbReference type="EMBL" id="JAIWYP010000006">
    <property type="protein sequence ID" value="KAH3804724.1"/>
    <property type="molecule type" value="Genomic_DNA"/>
</dbReference>
<proteinExistence type="predicted"/>
<keyword evidence="2" id="KW-1185">Reference proteome</keyword>
<sequence length="161" mass="18848">MFHSDFHFEGFREPTAINDCSRYHIIRLTDDIVDISWHSKASQKLPEGIPVNAVERLFIVDVVNMEGRITLQELFQNDAQGCNLIRAQSLISKACKSWRCKSTASFILFRRMRLNTFPGMDNSVIPRKLEQKLKSPFLRSLMRYPLCWDFFFFPCLPEEPV</sequence>
<dbReference type="AlphaFoldDB" id="A0A9D4JCJ9"/>
<reference evidence="1" key="2">
    <citation type="submission" date="2020-11" db="EMBL/GenBank/DDBJ databases">
        <authorList>
            <person name="McCartney M.A."/>
            <person name="Auch B."/>
            <person name="Kono T."/>
            <person name="Mallez S."/>
            <person name="Becker A."/>
            <person name="Gohl D.M."/>
            <person name="Silverstein K.A.T."/>
            <person name="Koren S."/>
            <person name="Bechman K.B."/>
            <person name="Herman A."/>
            <person name="Abrahante J.E."/>
            <person name="Garbe J."/>
        </authorList>
    </citation>
    <scope>NUCLEOTIDE SEQUENCE</scope>
    <source>
        <strain evidence="1">Duluth1</strain>
        <tissue evidence="1">Whole animal</tissue>
    </source>
</reference>
<reference evidence="1" key="1">
    <citation type="journal article" date="2019" name="bioRxiv">
        <title>The Genome of the Zebra Mussel, Dreissena polymorpha: A Resource for Invasive Species Research.</title>
        <authorList>
            <person name="McCartney M.A."/>
            <person name="Auch B."/>
            <person name="Kono T."/>
            <person name="Mallez S."/>
            <person name="Zhang Y."/>
            <person name="Obille A."/>
            <person name="Becker A."/>
            <person name="Abrahante J.E."/>
            <person name="Garbe J."/>
            <person name="Badalamenti J.P."/>
            <person name="Herman A."/>
            <person name="Mangelson H."/>
            <person name="Liachko I."/>
            <person name="Sullivan S."/>
            <person name="Sone E.D."/>
            <person name="Koren S."/>
            <person name="Silverstein K.A.T."/>
            <person name="Beckman K.B."/>
            <person name="Gohl D.M."/>
        </authorList>
    </citation>
    <scope>NUCLEOTIDE SEQUENCE</scope>
    <source>
        <strain evidence="1">Duluth1</strain>
        <tissue evidence="1">Whole animal</tissue>
    </source>
</reference>
<gene>
    <name evidence="1" type="ORF">DPMN_133012</name>
</gene>
<accession>A0A9D4JCJ9</accession>
<name>A0A9D4JCJ9_DREPO</name>
<protein>
    <submittedName>
        <fullName evidence="1">Uncharacterized protein</fullName>
    </submittedName>
</protein>
<evidence type="ECO:0000313" key="2">
    <source>
        <dbReference type="Proteomes" id="UP000828390"/>
    </source>
</evidence>
<evidence type="ECO:0000313" key="1">
    <source>
        <dbReference type="EMBL" id="KAH3804724.1"/>
    </source>
</evidence>